<keyword evidence="3" id="KW-0238">DNA-binding</keyword>
<sequence>MQLESIKVFCDVVRWASFSRGAAENQISQSSASQVVHQLEVRLGVKLIDRSKRPLVLTPHGKVYYEGCKELVGRYLEIENRVKALEDDHNLVGTVRLASIYSIGLHHMSQYVRTFGELYPGANVQLEYLHPTRVVESVLAEEVELGLISFPRKWTDLTVTPWREEEMVLAVHPSHRFAGLTSVAVADLDGETFVGFDADLAIRRAIDRFLRHHNVQVRVAVEFDNIENIKRAVEIPAGVAILPVPTLAREVAAGSLAAVRLDGQDPSHRLTRPLAIIRRRSHQLSLTASRFLKLLTATEECVPAAAGASSAERVDAKS</sequence>
<comment type="similarity">
    <text evidence="1">Belongs to the LysR transcriptional regulatory family.</text>
</comment>
<evidence type="ECO:0000259" key="5">
    <source>
        <dbReference type="PROSITE" id="PS50931"/>
    </source>
</evidence>
<feature type="domain" description="HTH lysR-type" evidence="5">
    <location>
        <begin position="1"/>
        <end position="58"/>
    </location>
</feature>
<gene>
    <name evidence="6" type="ORF">V5E97_11915</name>
</gene>
<evidence type="ECO:0000256" key="2">
    <source>
        <dbReference type="ARBA" id="ARBA00023015"/>
    </source>
</evidence>
<dbReference type="InterPro" id="IPR050950">
    <property type="entry name" value="HTH-type_LysR_regulators"/>
</dbReference>
<name>A0AAU7CNA5_9BACT</name>
<dbReference type="Gene3D" id="3.40.190.290">
    <property type="match status" value="1"/>
</dbReference>
<dbReference type="FunFam" id="1.10.10.10:FF:000001">
    <property type="entry name" value="LysR family transcriptional regulator"/>
    <property type="match status" value="1"/>
</dbReference>
<dbReference type="InterPro" id="IPR036390">
    <property type="entry name" value="WH_DNA-bd_sf"/>
</dbReference>
<protein>
    <submittedName>
        <fullName evidence="6">LysR substrate-binding domain-containing protein</fullName>
    </submittedName>
</protein>
<dbReference type="InterPro" id="IPR036388">
    <property type="entry name" value="WH-like_DNA-bd_sf"/>
</dbReference>
<proteinExistence type="inferred from homology"/>
<dbReference type="SUPFAM" id="SSF53850">
    <property type="entry name" value="Periplasmic binding protein-like II"/>
    <property type="match status" value="1"/>
</dbReference>
<dbReference type="RefSeq" id="WP_406699560.1">
    <property type="nucleotide sequence ID" value="NZ_CP155447.1"/>
</dbReference>
<dbReference type="GO" id="GO:0003700">
    <property type="term" value="F:DNA-binding transcription factor activity"/>
    <property type="evidence" value="ECO:0007669"/>
    <property type="project" value="InterPro"/>
</dbReference>
<keyword evidence="2" id="KW-0805">Transcription regulation</keyword>
<dbReference type="GO" id="GO:0005829">
    <property type="term" value="C:cytosol"/>
    <property type="evidence" value="ECO:0007669"/>
    <property type="project" value="TreeGrafter"/>
</dbReference>
<dbReference type="SUPFAM" id="SSF46785">
    <property type="entry name" value="Winged helix' DNA-binding domain"/>
    <property type="match status" value="1"/>
</dbReference>
<dbReference type="PROSITE" id="PS50931">
    <property type="entry name" value="HTH_LYSR"/>
    <property type="match status" value="1"/>
</dbReference>
<dbReference type="Gene3D" id="1.10.10.10">
    <property type="entry name" value="Winged helix-like DNA-binding domain superfamily/Winged helix DNA-binding domain"/>
    <property type="match status" value="1"/>
</dbReference>
<dbReference type="EMBL" id="CP155447">
    <property type="protein sequence ID" value="XBH06711.1"/>
    <property type="molecule type" value="Genomic_DNA"/>
</dbReference>
<accession>A0AAU7CNA5</accession>
<organism evidence="6">
    <name type="scientific">Singulisphaera sp. Ch08</name>
    <dbReference type="NCBI Taxonomy" id="3120278"/>
    <lineage>
        <taxon>Bacteria</taxon>
        <taxon>Pseudomonadati</taxon>
        <taxon>Planctomycetota</taxon>
        <taxon>Planctomycetia</taxon>
        <taxon>Isosphaerales</taxon>
        <taxon>Isosphaeraceae</taxon>
        <taxon>Singulisphaera</taxon>
    </lineage>
</organism>
<reference evidence="6" key="1">
    <citation type="submission" date="2024-05" db="EMBL/GenBank/DDBJ databases">
        <title>Planctomycetes of the genus Singulisphaera possess chitinolytic capabilities.</title>
        <authorList>
            <person name="Ivanova A."/>
        </authorList>
    </citation>
    <scope>NUCLEOTIDE SEQUENCE</scope>
    <source>
        <strain evidence="6">Ch08T</strain>
    </source>
</reference>
<evidence type="ECO:0000256" key="3">
    <source>
        <dbReference type="ARBA" id="ARBA00023125"/>
    </source>
</evidence>
<dbReference type="Pfam" id="PF03466">
    <property type="entry name" value="LysR_substrate"/>
    <property type="match status" value="1"/>
</dbReference>
<dbReference type="Pfam" id="PF00126">
    <property type="entry name" value="HTH_1"/>
    <property type="match status" value="1"/>
</dbReference>
<evidence type="ECO:0000256" key="1">
    <source>
        <dbReference type="ARBA" id="ARBA00009437"/>
    </source>
</evidence>
<dbReference type="InterPro" id="IPR005119">
    <property type="entry name" value="LysR_subst-bd"/>
</dbReference>
<dbReference type="AlphaFoldDB" id="A0AAU7CNA5"/>
<dbReference type="GO" id="GO:0003677">
    <property type="term" value="F:DNA binding"/>
    <property type="evidence" value="ECO:0007669"/>
    <property type="project" value="UniProtKB-KW"/>
</dbReference>
<evidence type="ECO:0000313" key="6">
    <source>
        <dbReference type="EMBL" id="XBH06711.1"/>
    </source>
</evidence>
<dbReference type="PANTHER" id="PTHR30419:SF8">
    <property type="entry name" value="NITROGEN ASSIMILATION TRANSCRIPTIONAL ACTIVATOR-RELATED"/>
    <property type="match status" value="1"/>
</dbReference>
<dbReference type="PANTHER" id="PTHR30419">
    <property type="entry name" value="HTH-TYPE TRANSCRIPTIONAL REGULATOR YBHD"/>
    <property type="match status" value="1"/>
</dbReference>
<evidence type="ECO:0000256" key="4">
    <source>
        <dbReference type="ARBA" id="ARBA00023163"/>
    </source>
</evidence>
<keyword evidence="4" id="KW-0804">Transcription</keyword>
<dbReference type="InterPro" id="IPR000847">
    <property type="entry name" value="LysR_HTH_N"/>
</dbReference>
<dbReference type="CDD" id="cd05466">
    <property type="entry name" value="PBP2_LTTR_substrate"/>
    <property type="match status" value="1"/>
</dbReference>